<evidence type="ECO:0000256" key="1">
    <source>
        <dbReference type="ARBA" id="ARBA00000012"/>
    </source>
</evidence>
<dbReference type="NCBIfam" id="TIGR01496">
    <property type="entry name" value="DHPS"/>
    <property type="match status" value="1"/>
</dbReference>
<keyword evidence="8" id="KW-0289">Folate biosynthesis</keyword>
<comment type="cofactor">
    <cofactor evidence="2">
        <name>Mg(2+)</name>
        <dbReference type="ChEBI" id="CHEBI:18420"/>
    </cofactor>
</comment>
<dbReference type="GO" id="GO:0046654">
    <property type="term" value="P:tetrahydrofolate biosynthetic process"/>
    <property type="evidence" value="ECO:0007669"/>
    <property type="project" value="TreeGrafter"/>
</dbReference>
<dbReference type="InterPro" id="IPR000489">
    <property type="entry name" value="Pterin-binding_dom"/>
</dbReference>
<sequence length="253" mass="26591">MGVLNVTPDSFSDGGRFLDHEAAIEHGHRLIDEGAAIVDVGGESTRPGANPVGPVEEARRVVPVVAGLAGDVRVSIDTRHAEVARVAVTAGATIVNDVSASLGDVAADLGVGWVAMHMRGDPRTMQDEPVYADVVAEVRDFLVERAERAVEAGATEVWIDPGIGFGKTTRHNLELLAGLDVLVDTGWPVIVGASRKRFLGELTAASDGLDGLTLPDDRREASVAVATWAFRNGVQIVRAHDVRSTVQAAQVVG</sequence>
<evidence type="ECO:0000256" key="7">
    <source>
        <dbReference type="ARBA" id="ARBA00022842"/>
    </source>
</evidence>
<dbReference type="GO" id="GO:0046656">
    <property type="term" value="P:folic acid biosynthetic process"/>
    <property type="evidence" value="ECO:0007669"/>
    <property type="project" value="UniProtKB-KW"/>
</dbReference>
<gene>
    <name evidence="10" type="ORF">METZ01_LOCUS19763</name>
</gene>
<dbReference type="GO" id="GO:0005829">
    <property type="term" value="C:cytosol"/>
    <property type="evidence" value="ECO:0007669"/>
    <property type="project" value="TreeGrafter"/>
</dbReference>
<evidence type="ECO:0000256" key="3">
    <source>
        <dbReference type="ARBA" id="ARBA00004763"/>
    </source>
</evidence>
<dbReference type="InterPro" id="IPR011005">
    <property type="entry name" value="Dihydropteroate_synth-like_sf"/>
</dbReference>
<dbReference type="Pfam" id="PF00809">
    <property type="entry name" value="Pterin_bind"/>
    <property type="match status" value="1"/>
</dbReference>
<dbReference type="PROSITE" id="PS50972">
    <property type="entry name" value="PTERIN_BINDING"/>
    <property type="match status" value="1"/>
</dbReference>
<dbReference type="CDD" id="cd00739">
    <property type="entry name" value="DHPS"/>
    <property type="match status" value="1"/>
</dbReference>
<comment type="catalytic activity">
    <reaction evidence="1">
        <text>(7,8-dihydropterin-6-yl)methyl diphosphate + 4-aminobenzoate = 7,8-dihydropteroate + diphosphate</text>
        <dbReference type="Rhea" id="RHEA:19949"/>
        <dbReference type="ChEBI" id="CHEBI:17836"/>
        <dbReference type="ChEBI" id="CHEBI:17839"/>
        <dbReference type="ChEBI" id="CHEBI:33019"/>
        <dbReference type="ChEBI" id="CHEBI:72950"/>
        <dbReference type="EC" id="2.5.1.15"/>
    </reaction>
</comment>
<dbReference type="PROSITE" id="PS00793">
    <property type="entry name" value="DHPS_2"/>
    <property type="match status" value="1"/>
</dbReference>
<accession>A0A381PLI4</accession>
<evidence type="ECO:0000313" key="10">
    <source>
        <dbReference type="EMBL" id="SUZ66909.1"/>
    </source>
</evidence>
<protein>
    <recommendedName>
        <fullName evidence="4">dihydropteroate synthase</fullName>
        <ecNumber evidence="4">2.5.1.15</ecNumber>
    </recommendedName>
</protein>
<dbReference type="AlphaFoldDB" id="A0A381PLI4"/>
<evidence type="ECO:0000256" key="8">
    <source>
        <dbReference type="ARBA" id="ARBA00022909"/>
    </source>
</evidence>
<dbReference type="EMBL" id="UINC01000997">
    <property type="protein sequence ID" value="SUZ66909.1"/>
    <property type="molecule type" value="Genomic_DNA"/>
</dbReference>
<keyword evidence="7" id="KW-0460">Magnesium</keyword>
<keyword evidence="6" id="KW-0479">Metal-binding</keyword>
<keyword evidence="5" id="KW-0808">Transferase</keyword>
<dbReference type="GO" id="GO:0004156">
    <property type="term" value="F:dihydropteroate synthase activity"/>
    <property type="evidence" value="ECO:0007669"/>
    <property type="project" value="UniProtKB-EC"/>
</dbReference>
<evidence type="ECO:0000256" key="2">
    <source>
        <dbReference type="ARBA" id="ARBA00001946"/>
    </source>
</evidence>
<dbReference type="InterPro" id="IPR045031">
    <property type="entry name" value="DHP_synth-like"/>
</dbReference>
<dbReference type="Gene3D" id="3.20.20.20">
    <property type="entry name" value="Dihydropteroate synthase-like"/>
    <property type="match status" value="1"/>
</dbReference>
<evidence type="ECO:0000256" key="6">
    <source>
        <dbReference type="ARBA" id="ARBA00022723"/>
    </source>
</evidence>
<dbReference type="PANTHER" id="PTHR20941">
    <property type="entry name" value="FOLATE SYNTHESIS PROTEINS"/>
    <property type="match status" value="1"/>
</dbReference>
<evidence type="ECO:0000259" key="9">
    <source>
        <dbReference type="PROSITE" id="PS50972"/>
    </source>
</evidence>
<proteinExistence type="predicted"/>
<dbReference type="PANTHER" id="PTHR20941:SF1">
    <property type="entry name" value="FOLIC ACID SYNTHESIS PROTEIN FOL1"/>
    <property type="match status" value="1"/>
</dbReference>
<evidence type="ECO:0000256" key="5">
    <source>
        <dbReference type="ARBA" id="ARBA00022679"/>
    </source>
</evidence>
<dbReference type="GO" id="GO:0046872">
    <property type="term" value="F:metal ion binding"/>
    <property type="evidence" value="ECO:0007669"/>
    <property type="project" value="UniProtKB-KW"/>
</dbReference>
<dbReference type="InterPro" id="IPR006390">
    <property type="entry name" value="DHP_synth_dom"/>
</dbReference>
<reference evidence="10" key="1">
    <citation type="submission" date="2018-05" db="EMBL/GenBank/DDBJ databases">
        <authorList>
            <person name="Lanie J.A."/>
            <person name="Ng W.-L."/>
            <person name="Kazmierczak K.M."/>
            <person name="Andrzejewski T.M."/>
            <person name="Davidsen T.M."/>
            <person name="Wayne K.J."/>
            <person name="Tettelin H."/>
            <person name="Glass J.I."/>
            <person name="Rusch D."/>
            <person name="Podicherti R."/>
            <person name="Tsui H.-C.T."/>
            <person name="Winkler M.E."/>
        </authorList>
    </citation>
    <scope>NUCLEOTIDE SEQUENCE</scope>
</reference>
<comment type="pathway">
    <text evidence="3">Cofactor biosynthesis; tetrahydrofolate biosynthesis; 7,8-dihydrofolate from 2-amino-4-hydroxy-6-hydroxymethyl-7,8-dihydropteridine diphosphate and 4-aminobenzoate: step 1/2.</text>
</comment>
<dbReference type="EC" id="2.5.1.15" evidence="4"/>
<evidence type="ECO:0000256" key="4">
    <source>
        <dbReference type="ARBA" id="ARBA00012458"/>
    </source>
</evidence>
<feature type="domain" description="Pterin-binding" evidence="9">
    <location>
        <begin position="1"/>
        <end position="250"/>
    </location>
</feature>
<name>A0A381PLI4_9ZZZZ</name>
<dbReference type="SUPFAM" id="SSF51717">
    <property type="entry name" value="Dihydropteroate synthetase-like"/>
    <property type="match status" value="1"/>
</dbReference>
<organism evidence="10">
    <name type="scientific">marine metagenome</name>
    <dbReference type="NCBI Taxonomy" id="408172"/>
    <lineage>
        <taxon>unclassified sequences</taxon>
        <taxon>metagenomes</taxon>
        <taxon>ecological metagenomes</taxon>
    </lineage>
</organism>